<dbReference type="SUPFAM" id="SSF51905">
    <property type="entry name" value="FAD/NAD(P)-binding domain"/>
    <property type="match status" value="1"/>
</dbReference>
<keyword evidence="4" id="KW-0560">Oxidoreductase</keyword>
<dbReference type="GO" id="GO:0016491">
    <property type="term" value="F:oxidoreductase activity"/>
    <property type="evidence" value="ECO:0007669"/>
    <property type="project" value="UniProtKB-KW"/>
</dbReference>
<dbReference type="InterPro" id="IPR036188">
    <property type="entry name" value="FAD/NAD-bd_sf"/>
</dbReference>
<dbReference type="PANTHER" id="PTHR13847:SF286">
    <property type="entry name" value="D-AMINO ACID DEHYDROGENASE"/>
    <property type="match status" value="1"/>
</dbReference>
<keyword evidence="7" id="KW-1185">Reference proteome</keyword>
<dbReference type="RefSeq" id="WP_146437225.1">
    <property type="nucleotide sequence ID" value="NZ_VIGV01000010.1"/>
</dbReference>
<sequence>MSNNIAEHSRRQHIVVVGAGIVGLGHAYHAHRRGHRVTVIDHADGVIGSSVQNFGHACITAQSGRALGYAQEGRRHWLDLVEKAGFWGRASGTTMVARADDELAVMAEFAASRPQGEAALLGREEVLRRIPVDGAGVRGGLYLPNDLQVDPRAAAPSIAQYLESRGVEFRWRTAAHGFEPGVVHTSRGPLLADEVFVAVNYDVDRLFPELAEGGGLLRCRLHMMKAHLPLRFTLPTPLFTGWSLLRYSGFEDMPSVGAVAERLRSESPGGIAVDLHQMYTPQPDGSILIGDTHYRDISAPPFQTEEGFDILLEATRELFGVDRIDVQERWQGVYSSAPGSEFLFAEPVDGVHVATVTTGIGMTTGLGLAEERVARVLGPVAATPETSLAR</sequence>
<dbReference type="AlphaFoldDB" id="A0A5C5RJD0"/>
<proteinExistence type="inferred from homology"/>
<reference evidence="6 7" key="2">
    <citation type="submission" date="2019-08" db="EMBL/GenBank/DDBJ databases">
        <title>Tsukamurella conjunctivitidis sp. nov., Tsukamurella assacharolytica sp. nov. and Tsukamurella sputae sp. nov. isolated from patients with conjunctivitis, bacteraemia (lymphoma) and respiratory infection (sputum) in Hong Kong.</title>
        <authorList>
            <person name="Fok K.M.N."/>
            <person name="Fong J.Y.H."/>
        </authorList>
    </citation>
    <scope>NUCLEOTIDE SEQUENCE [LARGE SCALE GENOMIC DNA]</scope>
    <source>
        <strain evidence="6 7">HKU70</strain>
    </source>
</reference>
<dbReference type="PANTHER" id="PTHR13847">
    <property type="entry name" value="SARCOSINE DEHYDROGENASE-RELATED"/>
    <property type="match status" value="1"/>
</dbReference>
<feature type="domain" description="FAD dependent oxidoreductase" evidence="5">
    <location>
        <begin position="14"/>
        <end position="371"/>
    </location>
</feature>
<dbReference type="GO" id="GO:0005737">
    <property type="term" value="C:cytoplasm"/>
    <property type="evidence" value="ECO:0007669"/>
    <property type="project" value="TreeGrafter"/>
</dbReference>
<evidence type="ECO:0000256" key="4">
    <source>
        <dbReference type="ARBA" id="ARBA00023002"/>
    </source>
</evidence>
<evidence type="ECO:0000259" key="5">
    <source>
        <dbReference type="Pfam" id="PF01266"/>
    </source>
</evidence>
<evidence type="ECO:0000313" key="7">
    <source>
        <dbReference type="Proteomes" id="UP000319792"/>
    </source>
</evidence>
<dbReference type="Proteomes" id="UP000319792">
    <property type="component" value="Unassembled WGS sequence"/>
</dbReference>
<protein>
    <submittedName>
        <fullName evidence="6">TIGR03364 family FAD-dependent oxidoreductase</fullName>
    </submittedName>
</protein>
<dbReference type="Gene3D" id="3.50.50.60">
    <property type="entry name" value="FAD/NAD(P)-binding domain"/>
    <property type="match status" value="1"/>
</dbReference>
<dbReference type="OrthoDB" id="9799943at2"/>
<dbReference type="InterPro" id="IPR017741">
    <property type="entry name" value="FAD-dependent_OxRdtase_HpnW"/>
</dbReference>
<keyword evidence="3" id="KW-0285">Flavoprotein</keyword>
<dbReference type="InterPro" id="IPR006076">
    <property type="entry name" value="FAD-dep_OxRdtase"/>
</dbReference>
<comment type="similarity">
    <text evidence="2">Belongs to the DadA oxidoreductase family.</text>
</comment>
<reference evidence="6 7" key="1">
    <citation type="submission" date="2019-06" db="EMBL/GenBank/DDBJ databases">
        <authorList>
            <person name="Teng J.L.L."/>
            <person name="Lee H.H."/>
            <person name="Lau S.K.P."/>
            <person name="Woo P.C.Y."/>
        </authorList>
    </citation>
    <scope>NUCLEOTIDE SEQUENCE [LARGE SCALE GENOMIC DNA]</scope>
    <source>
        <strain evidence="6 7">HKU70</strain>
    </source>
</reference>
<evidence type="ECO:0000256" key="3">
    <source>
        <dbReference type="ARBA" id="ARBA00022630"/>
    </source>
</evidence>
<dbReference type="NCBIfam" id="TIGR03364">
    <property type="entry name" value="HpnW_proposed"/>
    <property type="match status" value="1"/>
</dbReference>
<dbReference type="Pfam" id="PF01266">
    <property type="entry name" value="DAO"/>
    <property type="match status" value="1"/>
</dbReference>
<evidence type="ECO:0000313" key="6">
    <source>
        <dbReference type="EMBL" id="TWS22291.1"/>
    </source>
</evidence>
<accession>A0A5C5RJD0</accession>
<evidence type="ECO:0000256" key="2">
    <source>
        <dbReference type="ARBA" id="ARBA00009410"/>
    </source>
</evidence>
<comment type="caution">
    <text evidence="6">The sequence shown here is derived from an EMBL/GenBank/DDBJ whole genome shotgun (WGS) entry which is preliminary data.</text>
</comment>
<comment type="cofactor">
    <cofactor evidence="1">
        <name>FAD</name>
        <dbReference type="ChEBI" id="CHEBI:57692"/>
    </cofactor>
</comment>
<name>A0A5C5RJD0_9ACTN</name>
<organism evidence="6 7">
    <name type="scientific">Tsukamurella sputi</name>
    <dbReference type="NCBI Taxonomy" id="2591848"/>
    <lineage>
        <taxon>Bacteria</taxon>
        <taxon>Bacillati</taxon>
        <taxon>Actinomycetota</taxon>
        <taxon>Actinomycetes</taxon>
        <taxon>Mycobacteriales</taxon>
        <taxon>Tsukamurellaceae</taxon>
        <taxon>Tsukamurella</taxon>
    </lineage>
</organism>
<dbReference type="Gene3D" id="3.30.9.10">
    <property type="entry name" value="D-Amino Acid Oxidase, subunit A, domain 2"/>
    <property type="match status" value="1"/>
</dbReference>
<evidence type="ECO:0000256" key="1">
    <source>
        <dbReference type="ARBA" id="ARBA00001974"/>
    </source>
</evidence>
<dbReference type="EMBL" id="VIGV01000010">
    <property type="protein sequence ID" value="TWS22291.1"/>
    <property type="molecule type" value="Genomic_DNA"/>
</dbReference>
<gene>
    <name evidence="6" type="ORF">FK268_20010</name>
</gene>